<protein>
    <recommendedName>
        <fullName evidence="4">EF-hand domain-containing protein</fullName>
    </recommendedName>
</protein>
<feature type="chain" id="PRO_5004717291" description="EF-hand domain-containing protein" evidence="1">
    <location>
        <begin position="22"/>
        <end position="215"/>
    </location>
</feature>
<evidence type="ECO:0000313" key="3">
    <source>
        <dbReference type="Proteomes" id="UP000030746"/>
    </source>
</evidence>
<reference evidence="2 3" key="1">
    <citation type="journal article" date="2013" name="Nature">
        <title>Insights into bilaterian evolution from three spiralian genomes.</title>
        <authorList>
            <person name="Simakov O."/>
            <person name="Marletaz F."/>
            <person name="Cho S.J."/>
            <person name="Edsinger-Gonzales E."/>
            <person name="Havlak P."/>
            <person name="Hellsten U."/>
            <person name="Kuo D.H."/>
            <person name="Larsson T."/>
            <person name="Lv J."/>
            <person name="Arendt D."/>
            <person name="Savage R."/>
            <person name="Osoegawa K."/>
            <person name="de Jong P."/>
            <person name="Grimwood J."/>
            <person name="Chapman J.A."/>
            <person name="Shapiro H."/>
            <person name="Aerts A."/>
            <person name="Otillar R.P."/>
            <person name="Terry A.Y."/>
            <person name="Boore J.L."/>
            <person name="Grigoriev I.V."/>
            <person name="Lindberg D.R."/>
            <person name="Seaver E.C."/>
            <person name="Weisblat D.A."/>
            <person name="Putnam N.H."/>
            <person name="Rokhsar D.S."/>
        </authorList>
    </citation>
    <scope>NUCLEOTIDE SEQUENCE [LARGE SCALE GENOMIC DNA]</scope>
</reference>
<dbReference type="InterPro" id="IPR018247">
    <property type="entry name" value="EF_Hand_1_Ca_BS"/>
</dbReference>
<dbReference type="RefSeq" id="XP_009054919.1">
    <property type="nucleotide sequence ID" value="XM_009056671.1"/>
</dbReference>
<dbReference type="PROSITE" id="PS00018">
    <property type="entry name" value="EF_HAND_1"/>
    <property type="match status" value="1"/>
</dbReference>
<dbReference type="Proteomes" id="UP000030746">
    <property type="component" value="Unassembled WGS sequence"/>
</dbReference>
<name>V4BZ43_LOTGI</name>
<feature type="signal peptide" evidence="1">
    <location>
        <begin position="1"/>
        <end position="21"/>
    </location>
</feature>
<gene>
    <name evidence="2" type="ORF">LOTGIDRAFT_239519</name>
</gene>
<keyword evidence="1" id="KW-0732">Signal</keyword>
<dbReference type="CTD" id="20251076"/>
<dbReference type="EMBL" id="KB201813">
    <property type="protein sequence ID" value="ESO94399.1"/>
    <property type="molecule type" value="Genomic_DNA"/>
</dbReference>
<proteinExistence type="predicted"/>
<dbReference type="HOGENOM" id="CLU_1284585_0_0_1"/>
<evidence type="ECO:0000256" key="1">
    <source>
        <dbReference type="SAM" id="SignalP"/>
    </source>
</evidence>
<keyword evidence="3" id="KW-1185">Reference proteome</keyword>
<organism evidence="2 3">
    <name type="scientific">Lottia gigantea</name>
    <name type="common">Giant owl limpet</name>
    <dbReference type="NCBI Taxonomy" id="225164"/>
    <lineage>
        <taxon>Eukaryota</taxon>
        <taxon>Metazoa</taxon>
        <taxon>Spiralia</taxon>
        <taxon>Lophotrochozoa</taxon>
        <taxon>Mollusca</taxon>
        <taxon>Gastropoda</taxon>
        <taxon>Patellogastropoda</taxon>
        <taxon>Lottioidea</taxon>
        <taxon>Lottiidae</taxon>
        <taxon>Lottia</taxon>
    </lineage>
</organism>
<sequence>MKIGLILLVAVITMMCQEAELRKIKYKYKDGDTKIKIKIKDGKGWWGKRDADIDTANDIQEREVLSSRRYGVSRRWWGGWSRMWVKKRWSGKRDVRDVDFDNADGMQEREVLSPRSYGYSRRRWGGWKRWWLRKRWSGKKDVRDADFDAAYNAAAKDGVFTDEEIKSVFGVDENGFAEFKENFDVNEDGVVEVEEYETLASNENKVNETKEKRWK</sequence>
<dbReference type="KEGG" id="lgi:LOTGIDRAFT_239519"/>
<dbReference type="AlphaFoldDB" id="V4BZ43"/>
<accession>V4BZ43</accession>
<evidence type="ECO:0008006" key="4">
    <source>
        <dbReference type="Google" id="ProtNLM"/>
    </source>
</evidence>
<evidence type="ECO:0000313" key="2">
    <source>
        <dbReference type="EMBL" id="ESO94399.1"/>
    </source>
</evidence>
<dbReference type="GeneID" id="20251076"/>